<evidence type="ECO:0000313" key="1">
    <source>
        <dbReference type="EMBL" id="KAI4801696.1"/>
    </source>
</evidence>
<name>A0ACB9VP08_CHAAC</name>
<keyword evidence="2" id="KW-1185">Reference proteome</keyword>
<proteinExistence type="predicted"/>
<evidence type="ECO:0000313" key="2">
    <source>
        <dbReference type="Proteomes" id="UP001057452"/>
    </source>
</evidence>
<dbReference type="Proteomes" id="UP001057452">
    <property type="component" value="Chromosome 24"/>
</dbReference>
<dbReference type="EMBL" id="CM043808">
    <property type="protein sequence ID" value="KAI4801696.1"/>
    <property type="molecule type" value="Genomic_DNA"/>
</dbReference>
<sequence>MGAQATQSAHRGLCIAAVSSAWRSLAPLQPLSSTSPTAHARAPPSPLDPYTLRHGCPAVPRPGGLLFLGAVKEEKEKGKEKESWPGLLMDLGKAQVTHAVILRIQGRRQPCPCQRA</sequence>
<organism evidence="1 2">
    <name type="scientific">Chaenocephalus aceratus</name>
    <name type="common">Blackfin icefish</name>
    <name type="synonym">Chaenichthys aceratus</name>
    <dbReference type="NCBI Taxonomy" id="36190"/>
    <lineage>
        <taxon>Eukaryota</taxon>
        <taxon>Metazoa</taxon>
        <taxon>Chordata</taxon>
        <taxon>Craniata</taxon>
        <taxon>Vertebrata</taxon>
        <taxon>Euteleostomi</taxon>
        <taxon>Actinopterygii</taxon>
        <taxon>Neopterygii</taxon>
        <taxon>Teleostei</taxon>
        <taxon>Neoteleostei</taxon>
        <taxon>Acanthomorphata</taxon>
        <taxon>Eupercaria</taxon>
        <taxon>Perciformes</taxon>
        <taxon>Notothenioidei</taxon>
        <taxon>Channichthyidae</taxon>
        <taxon>Chaenocephalus</taxon>
    </lineage>
</organism>
<accession>A0ACB9VP08</accession>
<gene>
    <name evidence="1" type="ORF">KUCAC02_019574</name>
</gene>
<reference evidence="1" key="1">
    <citation type="submission" date="2022-05" db="EMBL/GenBank/DDBJ databases">
        <title>Chromosome-level genome of Chaenocephalus aceratus.</title>
        <authorList>
            <person name="Park H."/>
        </authorList>
    </citation>
    <scope>NUCLEOTIDE SEQUENCE</scope>
    <source>
        <strain evidence="1">KU_202001</strain>
    </source>
</reference>
<protein>
    <submittedName>
        <fullName evidence="1">Uncharacterized protein</fullName>
    </submittedName>
</protein>
<comment type="caution">
    <text evidence="1">The sequence shown here is derived from an EMBL/GenBank/DDBJ whole genome shotgun (WGS) entry which is preliminary data.</text>
</comment>